<dbReference type="InterPro" id="IPR036271">
    <property type="entry name" value="Tet_transcr_reg_TetR-rel_C_sf"/>
</dbReference>
<evidence type="ECO:0000256" key="3">
    <source>
        <dbReference type="ARBA" id="ARBA00023163"/>
    </source>
</evidence>
<sequence length="195" mass="21445">MPRITGASLAEHVADQRAAAFTAAIELFVERGYEQVTLGDIAARIGLARNSLYRYFPDKAHILLSWFEQEVPAQVRRTAEILGGSGSAPDRIRAWVRDQIDYARRPEHVLMSRIGTLVPELDPEARAQLVTAHDQLVAPLYDVLAQAGVRESDRQMVAEMIQGVVIVAARHIDRGTPTADALRLVDHAVAGLLAH</sequence>
<dbReference type="AlphaFoldDB" id="A0A916WZF0"/>
<dbReference type="SUPFAM" id="SSF46689">
    <property type="entry name" value="Homeodomain-like"/>
    <property type="match status" value="1"/>
</dbReference>
<dbReference type="InterPro" id="IPR001647">
    <property type="entry name" value="HTH_TetR"/>
</dbReference>
<evidence type="ECO:0000259" key="5">
    <source>
        <dbReference type="PROSITE" id="PS50977"/>
    </source>
</evidence>
<dbReference type="EMBL" id="BMGC01000042">
    <property type="protein sequence ID" value="GGB45247.1"/>
    <property type="molecule type" value="Genomic_DNA"/>
</dbReference>
<name>A0A916WZF0_9ACTN</name>
<keyword evidence="3" id="KW-0804">Transcription</keyword>
<comment type="caution">
    <text evidence="6">The sequence shown here is derived from an EMBL/GenBank/DDBJ whole genome shotgun (WGS) entry which is preliminary data.</text>
</comment>
<evidence type="ECO:0000256" key="1">
    <source>
        <dbReference type="ARBA" id="ARBA00023015"/>
    </source>
</evidence>
<reference evidence="6" key="2">
    <citation type="submission" date="2020-09" db="EMBL/GenBank/DDBJ databases">
        <authorList>
            <person name="Sun Q."/>
            <person name="Zhou Y."/>
        </authorList>
    </citation>
    <scope>NUCLEOTIDE SEQUENCE</scope>
    <source>
        <strain evidence="6">CGMCC 1.12827</strain>
    </source>
</reference>
<keyword evidence="7" id="KW-1185">Reference proteome</keyword>
<accession>A0A916WZF0</accession>
<reference evidence="6" key="1">
    <citation type="journal article" date="2014" name="Int. J. Syst. Evol. Microbiol.">
        <title>Complete genome sequence of Corynebacterium casei LMG S-19264T (=DSM 44701T), isolated from a smear-ripened cheese.</title>
        <authorList>
            <consortium name="US DOE Joint Genome Institute (JGI-PGF)"/>
            <person name="Walter F."/>
            <person name="Albersmeier A."/>
            <person name="Kalinowski J."/>
            <person name="Ruckert C."/>
        </authorList>
    </citation>
    <scope>NUCLEOTIDE SEQUENCE</scope>
    <source>
        <strain evidence="6">CGMCC 1.12827</strain>
    </source>
</reference>
<dbReference type="RefSeq" id="WP_188588410.1">
    <property type="nucleotide sequence ID" value="NZ_BMGC01000042.1"/>
</dbReference>
<dbReference type="SUPFAM" id="SSF48498">
    <property type="entry name" value="Tetracyclin repressor-like, C-terminal domain"/>
    <property type="match status" value="1"/>
</dbReference>
<feature type="domain" description="HTH tetR-type" evidence="5">
    <location>
        <begin position="14"/>
        <end position="74"/>
    </location>
</feature>
<dbReference type="Pfam" id="PF00440">
    <property type="entry name" value="TetR_N"/>
    <property type="match status" value="1"/>
</dbReference>
<dbReference type="Proteomes" id="UP000621454">
    <property type="component" value="Unassembled WGS sequence"/>
</dbReference>
<dbReference type="PANTHER" id="PTHR47506">
    <property type="entry name" value="TRANSCRIPTIONAL REGULATORY PROTEIN"/>
    <property type="match status" value="1"/>
</dbReference>
<gene>
    <name evidence="6" type="ORF">GCM10011489_35840</name>
</gene>
<keyword evidence="2 4" id="KW-0238">DNA-binding</keyword>
<dbReference type="Gene3D" id="1.10.357.10">
    <property type="entry name" value="Tetracycline Repressor, domain 2"/>
    <property type="match status" value="1"/>
</dbReference>
<evidence type="ECO:0000256" key="4">
    <source>
        <dbReference type="PROSITE-ProRule" id="PRU00335"/>
    </source>
</evidence>
<dbReference type="InterPro" id="IPR009057">
    <property type="entry name" value="Homeodomain-like_sf"/>
</dbReference>
<dbReference type="PROSITE" id="PS50977">
    <property type="entry name" value="HTH_TETR_2"/>
    <property type="match status" value="1"/>
</dbReference>
<proteinExistence type="predicted"/>
<dbReference type="PANTHER" id="PTHR47506:SF6">
    <property type="entry name" value="HTH-TYPE TRANSCRIPTIONAL REPRESSOR NEMR"/>
    <property type="match status" value="1"/>
</dbReference>
<dbReference type="GO" id="GO:0003677">
    <property type="term" value="F:DNA binding"/>
    <property type="evidence" value="ECO:0007669"/>
    <property type="project" value="UniProtKB-UniRule"/>
</dbReference>
<dbReference type="PRINTS" id="PR00455">
    <property type="entry name" value="HTHTETR"/>
</dbReference>
<evidence type="ECO:0000256" key="2">
    <source>
        <dbReference type="ARBA" id="ARBA00023125"/>
    </source>
</evidence>
<protein>
    <submittedName>
        <fullName evidence="6">TetR family transcriptional regulator</fullName>
    </submittedName>
</protein>
<evidence type="ECO:0000313" key="6">
    <source>
        <dbReference type="EMBL" id="GGB45247.1"/>
    </source>
</evidence>
<feature type="DNA-binding region" description="H-T-H motif" evidence="4">
    <location>
        <begin position="37"/>
        <end position="56"/>
    </location>
</feature>
<keyword evidence="1" id="KW-0805">Transcription regulation</keyword>
<organism evidence="6 7">
    <name type="scientific">Gordonia jinhuaensis</name>
    <dbReference type="NCBI Taxonomy" id="1517702"/>
    <lineage>
        <taxon>Bacteria</taxon>
        <taxon>Bacillati</taxon>
        <taxon>Actinomycetota</taxon>
        <taxon>Actinomycetes</taxon>
        <taxon>Mycobacteriales</taxon>
        <taxon>Gordoniaceae</taxon>
        <taxon>Gordonia</taxon>
    </lineage>
</organism>
<evidence type="ECO:0000313" key="7">
    <source>
        <dbReference type="Proteomes" id="UP000621454"/>
    </source>
</evidence>